<evidence type="ECO:0000256" key="8">
    <source>
        <dbReference type="ARBA" id="ARBA00023125"/>
    </source>
</evidence>
<dbReference type="Gene3D" id="1.10.287.690">
    <property type="entry name" value="Helix hairpin bin"/>
    <property type="match status" value="1"/>
</dbReference>
<dbReference type="PROSITE" id="PS00116">
    <property type="entry name" value="DNA_POLYMERASE_B"/>
    <property type="match status" value="1"/>
</dbReference>
<keyword evidence="8" id="KW-0238">DNA-binding</keyword>
<dbReference type="GO" id="GO:0003677">
    <property type="term" value="F:DNA binding"/>
    <property type="evidence" value="ECO:0007669"/>
    <property type="project" value="UniProtKB-KW"/>
</dbReference>
<dbReference type="PANTHER" id="PTHR33568:SF3">
    <property type="entry name" value="DNA-DIRECTED DNA POLYMERASE"/>
    <property type="match status" value="1"/>
</dbReference>
<keyword evidence="4" id="KW-0808">Transferase</keyword>
<dbReference type="AlphaFoldDB" id="A0A0C3AIM2"/>
<dbReference type="Gene3D" id="3.30.420.10">
    <property type="entry name" value="Ribonuclease H-like superfamily/Ribonuclease H"/>
    <property type="match status" value="1"/>
</dbReference>
<evidence type="ECO:0000256" key="3">
    <source>
        <dbReference type="ARBA" id="ARBA00014385"/>
    </source>
</evidence>
<dbReference type="Gene3D" id="3.90.1600.10">
    <property type="entry name" value="Palm domain of DNA polymerase"/>
    <property type="match status" value="2"/>
</dbReference>
<comment type="catalytic activity">
    <reaction evidence="9">
        <text>DNA(n) + a 2'-deoxyribonucleoside 5'-triphosphate = DNA(n+1) + diphosphate</text>
        <dbReference type="Rhea" id="RHEA:22508"/>
        <dbReference type="Rhea" id="RHEA-COMP:17339"/>
        <dbReference type="Rhea" id="RHEA-COMP:17340"/>
        <dbReference type="ChEBI" id="CHEBI:33019"/>
        <dbReference type="ChEBI" id="CHEBI:61560"/>
        <dbReference type="ChEBI" id="CHEBI:173112"/>
        <dbReference type="EC" id="2.7.7.7"/>
    </reaction>
</comment>
<accession>A0A0C3AIM2</accession>
<evidence type="ECO:0000313" key="12">
    <source>
        <dbReference type="Proteomes" id="UP000054097"/>
    </source>
</evidence>
<evidence type="ECO:0000256" key="6">
    <source>
        <dbReference type="ARBA" id="ARBA00022705"/>
    </source>
</evidence>
<proteinExistence type="inferred from homology"/>
<dbReference type="InterPro" id="IPR017964">
    <property type="entry name" value="DNA-dir_DNA_pol_B_CS"/>
</dbReference>
<evidence type="ECO:0000256" key="5">
    <source>
        <dbReference type="ARBA" id="ARBA00022695"/>
    </source>
</evidence>
<dbReference type="EC" id="2.7.7.7" evidence="2"/>
<evidence type="ECO:0000259" key="10">
    <source>
        <dbReference type="Pfam" id="PF03175"/>
    </source>
</evidence>
<dbReference type="PRINTS" id="PR00106">
    <property type="entry name" value="DNAPOLB"/>
</dbReference>
<dbReference type="HOGENOM" id="CLU_633351_0_0_1"/>
<reference evidence="11 12" key="1">
    <citation type="submission" date="2014-04" db="EMBL/GenBank/DDBJ databases">
        <authorList>
            <consortium name="DOE Joint Genome Institute"/>
            <person name="Kuo A."/>
            <person name="Zuccaro A."/>
            <person name="Kohler A."/>
            <person name="Nagy L.G."/>
            <person name="Floudas D."/>
            <person name="Copeland A."/>
            <person name="Barry K.W."/>
            <person name="Cichocki N."/>
            <person name="Veneault-Fourrey C."/>
            <person name="LaButti K."/>
            <person name="Lindquist E.A."/>
            <person name="Lipzen A."/>
            <person name="Lundell T."/>
            <person name="Morin E."/>
            <person name="Murat C."/>
            <person name="Sun H."/>
            <person name="Tunlid A."/>
            <person name="Henrissat B."/>
            <person name="Grigoriev I.V."/>
            <person name="Hibbett D.S."/>
            <person name="Martin F."/>
            <person name="Nordberg H.P."/>
            <person name="Cantor M.N."/>
            <person name="Hua S.X."/>
        </authorList>
    </citation>
    <scope>NUCLEOTIDE SEQUENCE [LARGE SCALE GENOMIC DNA]</scope>
    <source>
        <strain evidence="11 12">MAFF 305830</strain>
    </source>
</reference>
<dbReference type="OrthoDB" id="3065915at2759"/>
<dbReference type="EMBL" id="KN824507">
    <property type="protein sequence ID" value="KIM19924.1"/>
    <property type="molecule type" value="Genomic_DNA"/>
</dbReference>
<dbReference type="InterPro" id="IPR023211">
    <property type="entry name" value="DNA_pol_palm_dom_sf"/>
</dbReference>
<evidence type="ECO:0000313" key="11">
    <source>
        <dbReference type="EMBL" id="KIM19924.1"/>
    </source>
</evidence>
<gene>
    <name evidence="11" type="ORF">M408DRAFT_18673</name>
</gene>
<reference evidence="12" key="2">
    <citation type="submission" date="2015-01" db="EMBL/GenBank/DDBJ databases">
        <title>Evolutionary Origins and Diversification of the Mycorrhizal Mutualists.</title>
        <authorList>
            <consortium name="DOE Joint Genome Institute"/>
            <consortium name="Mycorrhizal Genomics Consortium"/>
            <person name="Kohler A."/>
            <person name="Kuo A."/>
            <person name="Nagy L.G."/>
            <person name="Floudas D."/>
            <person name="Copeland A."/>
            <person name="Barry K.W."/>
            <person name="Cichocki N."/>
            <person name="Veneault-Fourrey C."/>
            <person name="LaButti K."/>
            <person name="Lindquist E.A."/>
            <person name="Lipzen A."/>
            <person name="Lundell T."/>
            <person name="Morin E."/>
            <person name="Murat C."/>
            <person name="Riley R."/>
            <person name="Ohm R."/>
            <person name="Sun H."/>
            <person name="Tunlid A."/>
            <person name="Henrissat B."/>
            <person name="Grigoriev I.V."/>
            <person name="Hibbett D.S."/>
            <person name="Martin F."/>
        </authorList>
    </citation>
    <scope>NUCLEOTIDE SEQUENCE [LARGE SCALE GENOMIC DNA]</scope>
    <source>
        <strain evidence="12">MAFF 305830</strain>
    </source>
</reference>
<feature type="domain" description="DNA-directed DNA polymerase family B mitochondria/virus" evidence="10">
    <location>
        <begin position="171"/>
        <end position="278"/>
    </location>
</feature>
<dbReference type="GO" id="GO:0003887">
    <property type="term" value="F:DNA-directed DNA polymerase activity"/>
    <property type="evidence" value="ECO:0007669"/>
    <property type="project" value="UniProtKB-KW"/>
</dbReference>
<protein>
    <recommendedName>
        <fullName evidence="3">Probable DNA polymerase</fullName>
        <ecNumber evidence="2">2.7.7.7</ecNumber>
    </recommendedName>
</protein>
<comment type="similarity">
    <text evidence="1">Belongs to the DNA polymerase type-B family.</text>
</comment>
<evidence type="ECO:0000256" key="2">
    <source>
        <dbReference type="ARBA" id="ARBA00012417"/>
    </source>
</evidence>
<organism evidence="11 12">
    <name type="scientific">Serendipita vermifera MAFF 305830</name>
    <dbReference type="NCBI Taxonomy" id="933852"/>
    <lineage>
        <taxon>Eukaryota</taxon>
        <taxon>Fungi</taxon>
        <taxon>Dikarya</taxon>
        <taxon>Basidiomycota</taxon>
        <taxon>Agaricomycotina</taxon>
        <taxon>Agaricomycetes</taxon>
        <taxon>Sebacinales</taxon>
        <taxon>Serendipitaceae</taxon>
        <taxon>Serendipita</taxon>
    </lineage>
</organism>
<dbReference type="SUPFAM" id="SSF53098">
    <property type="entry name" value="Ribonuclease H-like"/>
    <property type="match status" value="1"/>
</dbReference>
<feature type="domain" description="DNA-directed DNA polymerase family B mitochondria/virus" evidence="10">
    <location>
        <begin position="51"/>
        <end position="151"/>
    </location>
</feature>
<sequence length="433" mass="49741">MDLETKVINEKMVPYCVSIFDGVEASSFYISDFKDSNEMLENAIRFLMVKNYDGYKIFLHNFSYFDANKISLLIRDNRLIDVKVNFGEKNKYKIYFRDSLLLLPSKLSKLARSFNVLNKGMFPYKFVNRKDINFDYIGDVPGYEYFVDKVDVEDEDEDEDRVKSNFLSQNAGESINIPVIKGKMYSDIKNSYTGGAVDVYIPYGENLYLYDINSLYPSVMKDYPMPVGVPTYFTGDIQKSRNFEEKPFGFFEVEITTPDNIKHPILQTKINVDGGSRTIAGVDFLYKMKVESEKNSANYTISKLLLNSLYGRLGMSPYVENHILLTENDSSKFCMDENKIITNIIDLGNGNEIISYFKKEDVNSINDDSIRGDKTKNISIAVAAAVTSYARIVMSSIKMNPKLKIYYSDTDSVVLDTKLNSDFMIMKYNFKYT</sequence>
<dbReference type="GO" id="GO:0000166">
    <property type="term" value="F:nucleotide binding"/>
    <property type="evidence" value="ECO:0007669"/>
    <property type="project" value="InterPro"/>
</dbReference>
<keyword evidence="12" id="KW-1185">Reference proteome</keyword>
<dbReference type="InterPro" id="IPR043502">
    <property type="entry name" value="DNA/RNA_pol_sf"/>
</dbReference>
<dbReference type="STRING" id="933852.A0A0C3AIM2"/>
<evidence type="ECO:0000256" key="1">
    <source>
        <dbReference type="ARBA" id="ARBA00005755"/>
    </source>
</evidence>
<dbReference type="InterPro" id="IPR012337">
    <property type="entry name" value="RNaseH-like_sf"/>
</dbReference>
<name>A0A0C3AIM2_SERVB</name>
<dbReference type="Proteomes" id="UP000054097">
    <property type="component" value="Unassembled WGS sequence"/>
</dbReference>
<dbReference type="InterPro" id="IPR036397">
    <property type="entry name" value="RNaseH_sf"/>
</dbReference>
<dbReference type="GO" id="GO:0006260">
    <property type="term" value="P:DNA replication"/>
    <property type="evidence" value="ECO:0007669"/>
    <property type="project" value="UniProtKB-KW"/>
</dbReference>
<evidence type="ECO:0000256" key="7">
    <source>
        <dbReference type="ARBA" id="ARBA00022932"/>
    </source>
</evidence>
<feature type="domain" description="DNA-directed DNA polymerase family B mitochondria/virus" evidence="10">
    <location>
        <begin position="283"/>
        <end position="398"/>
    </location>
</feature>
<evidence type="ECO:0000256" key="9">
    <source>
        <dbReference type="ARBA" id="ARBA00049244"/>
    </source>
</evidence>
<dbReference type="Pfam" id="PF03175">
    <property type="entry name" value="DNA_pol_B_2"/>
    <property type="match status" value="3"/>
</dbReference>
<dbReference type="PANTHER" id="PTHR33568">
    <property type="entry name" value="DNA POLYMERASE"/>
    <property type="match status" value="1"/>
</dbReference>
<keyword evidence="5" id="KW-0548">Nucleotidyltransferase</keyword>
<keyword evidence="6" id="KW-0235">DNA replication</keyword>
<keyword evidence="7" id="KW-0239">DNA-directed DNA polymerase</keyword>
<dbReference type="InterPro" id="IPR006172">
    <property type="entry name" value="DNA-dir_DNA_pol_B"/>
</dbReference>
<dbReference type="SUPFAM" id="SSF56672">
    <property type="entry name" value="DNA/RNA polymerases"/>
    <property type="match status" value="1"/>
</dbReference>
<dbReference type="InterPro" id="IPR004868">
    <property type="entry name" value="DNA-dir_DNA_pol_B_mt/vir"/>
</dbReference>
<evidence type="ECO:0000256" key="4">
    <source>
        <dbReference type="ARBA" id="ARBA00022679"/>
    </source>
</evidence>